<dbReference type="OrthoDB" id="5125712at2"/>
<dbReference type="Pfam" id="PF22504">
    <property type="entry name" value="DUF6993"/>
    <property type="match status" value="1"/>
</dbReference>
<dbReference type="AlphaFoldDB" id="A0A2V1HRB3"/>
<organism evidence="4 5">
    <name type="scientific">Amnibacterium flavum</name>
    <dbReference type="NCBI Taxonomy" id="2173173"/>
    <lineage>
        <taxon>Bacteria</taxon>
        <taxon>Bacillati</taxon>
        <taxon>Actinomycetota</taxon>
        <taxon>Actinomycetes</taxon>
        <taxon>Micrococcales</taxon>
        <taxon>Microbacteriaceae</taxon>
        <taxon>Amnibacterium</taxon>
    </lineage>
</organism>
<dbReference type="Proteomes" id="UP000244893">
    <property type="component" value="Unassembled WGS sequence"/>
</dbReference>
<feature type="domain" description="DUF6993" evidence="3">
    <location>
        <begin position="60"/>
        <end position="143"/>
    </location>
</feature>
<evidence type="ECO:0000313" key="4">
    <source>
        <dbReference type="EMBL" id="PVZ94871.1"/>
    </source>
</evidence>
<feature type="signal peptide" evidence="2">
    <location>
        <begin position="1"/>
        <end position="17"/>
    </location>
</feature>
<proteinExistence type="predicted"/>
<dbReference type="EMBL" id="QEOP01000002">
    <property type="protein sequence ID" value="PVZ94871.1"/>
    <property type="molecule type" value="Genomic_DNA"/>
</dbReference>
<feature type="chain" id="PRO_5038818795" description="DUF6993 domain-containing protein" evidence="2">
    <location>
        <begin position="18"/>
        <end position="149"/>
    </location>
</feature>
<protein>
    <recommendedName>
        <fullName evidence="3">DUF6993 domain-containing protein</fullName>
    </recommendedName>
</protein>
<evidence type="ECO:0000256" key="2">
    <source>
        <dbReference type="SAM" id="SignalP"/>
    </source>
</evidence>
<feature type="compositionally biased region" description="Low complexity" evidence="1">
    <location>
        <begin position="16"/>
        <end position="29"/>
    </location>
</feature>
<evidence type="ECO:0000313" key="5">
    <source>
        <dbReference type="Proteomes" id="UP000244893"/>
    </source>
</evidence>
<comment type="caution">
    <text evidence="4">The sequence shown here is derived from an EMBL/GenBank/DDBJ whole genome shotgun (WGS) entry which is preliminary data.</text>
</comment>
<sequence length="149" mass="15362">MTLLASAALVLAGCTSAPTPEPTASTQAPVPTPSATPTPDPVLDPAAGALANLAYFDFVNNRLIAQNAAAGGRDFIDSLVAAGFDKARMEVTPDRTAVDLEADSIQFSVRFDDGCLIGQHGAVTGYVSTARGLLSTGRCLIGDTRPIDW</sequence>
<accession>A0A2V1HRB3</accession>
<reference evidence="4 5" key="1">
    <citation type="submission" date="2018-05" db="EMBL/GenBank/DDBJ databases">
        <title>Amnibacterium sp. M8JJ-5, whole genome shotgun sequence.</title>
        <authorList>
            <person name="Tuo L."/>
        </authorList>
    </citation>
    <scope>NUCLEOTIDE SEQUENCE [LARGE SCALE GENOMIC DNA]</scope>
    <source>
        <strain evidence="4 5">M8JJ-5</strain>
    </source>
</reference>
<evidence type="ECO:0000256" key="1">
    <source>
        <dbReference type="SAM" id="MobiDB-lite"/>
    </source>
</evidence>
<keyword evidence="2" id="KW-0732">Signal</keyword>
<gene>
    <name evidence="4" type="ORF">DDQ50_09425</name>
</gene>
<keyword evidence="5" id="KW-1185">Reference proteome</keyword>
<feature type="compositionally biased region" description="Pro residues" evidence="1">
    <location>
        <begin position="30"/>
        <end position="39"/>
    </location>
</feature>
<evidence type="ECO:0000259" key="3">
    <source>
        <dbReference type="Pfam" id="PF22504"/>
    </source>
</evidence>
<dbReference type="InterPro" id="IPR054262">
    <property type="entry name" value="DUF6993"/>
</dbReference>
<name>A0A2V1HRB3_9MICO</name>
<feature type="region of interest" description="Disordered" evidence="1">
    <location>
        <begin position="16"/>
        <end position="39"/>
    </location>
</feature>